<feature type="domain" description="RCK C-terminal" evidence="2">
    <location>
        <begin position="304"/>
        <end position="383"/>
    </location>
</feature>
<dbReference type="GO" id="GO:0008324">
    <property type="term" value="F:monoatomic cation transmembrane transporter activity"/>
    <property type="evidence" value="ECO:0007669"/>
    <property type="project" value="InterPro"/>
</dbReference>
<sequence length="387" mass="40495">MMGAVVLQTIVTEWTETALLNILGFALVAGIVVTTVAFGYRATSTRAAPIGVGAFAGLAVVTGWLNATGLGQATIIDETPLVHHATATYFLGAVVVSAVAAETGRRIGDEVARDVFDIDRMEATGEIASLVRSARLSIVVQLPQEIDDADGYPPVDPSIKRDLAGRTVLLPQSSDESVLRSRLATRLERDYDLGHASITIGADGAIERLVVGRARSGIGSMLPTGTVAMAIRADPALTASVGDPIEVWSTASDSSRLVATGTLRATTGDVATITVDADVVDRFAFDLDSSYRLTSRSDAPDDGDALCSVVRAADETVRSITVEDGGTLDNVFVGWLSGTVLVVVRNDEVIPFPDDNETLRDGDELSVLGTASELAPLSPNGDRSVSQ</sequence>
<dbReference type="Proteomes" id="UP000510869">
    <property type="component" value="Chromosome"/>
</dbReference>
<keyword evidence="1" id="KW-0472">Membrane</keyword>
<dbReference type="Pfam" id="PF26503">
    <property type="entry name" value="DUF8167_3rd"/>
    <property type="match status" value="1"/>
</dbReference>
<organism evidence="3 4">
    <name type="scientific">Natrinema zhouii</name>
    <dbReference type="NCBI Taxonomy" id="1710539"/>
    <lineage>
        <taxon>Archaea</taxon>
        <taxon>Methanobacteriati</taxon>
        <taxon>Methanobacteriota</taxon>
        <taxon>Stenosarchaea group</taxon>
        <taxon>Halobacteria</taxon>
        <taxon>Halobacteriales</taxon>
        <taxon>Natrialbaceae</taxon>
        <taxon>Natrinema</taxon>
    </lineage>
</organism>
<accession>A0A7D6GSI4</accession>
<evidence type="ECO:0000313" key="3">
    <source>
        <dbReference type="EMBL" id="QLK26903.1"/>
    </source>
</evidence>
<feature type="transmembrane region" description="Helical" evidence="1">
    <location>
        <begin position="20"/>
        <end position="40"/>
    </location>
</feature>
<feature type="transmembrane region" description="Helical" evidence="1">
    <location>
        <begin position="47"/>
        <end position="65"/>
    </location>
</feature>
<dbReference type="PROSITE" id="PS51202">
    <property type="entry name" value="RCK_C"/>
    <property type="match status" value="1"/>
</dbReference>
<dbReference type="OrthoDB" id="205214at2157"/>
<name>A0A7D6GSI4_9EURY</name>
<dbReference type="KEGG" id="nay:HYG81_04635"/>
<dbReference type="EMBL" id="CP059154">
    <property type="protein sequence ID" value="QLK26903.1"/>
    <property type="molecule type" value="Genomic_DNA"/>
</dbReference>
<dbReference type="SUPFAM" id="SSF116726">
    <property type="entry name" value="TrkA C-terminal domain-like"/>
    <property type="match status" value="1"/>
</dbReference>
<dbReference type="InterPro" id="IPR006037">
    <property type="entry name" value="RCK_C"/>
</dbReference>
<keyword evidence="1" id="KW-1133">Transmembrane helix</keyword>
<dbReference type="InterPro" id="IPR036721">
    <property type="entry name" value="RCK_C_sf"/>
</dbReference>
<protein>
    <submittedName>
        <fullName evidence="3">TrkA C-terminal domain-containing protein</fullName>
    </submittedName>
</protein>
<dbReference type="Pfam" id="PF26501">
    <property type="entry name" value="DUF8167"/>
    <property type="match status" value="1"/>
</dbReference>
<dbReference type="AlphaFoldDB" id="A0A7D6GSI4"/>
<evidence type="ECO:0000313" key="4">
    <source>
        <dbReference type="Proteomes" id="UP000510869"/>
    </source>
</evidence>
<keyword evidence="1" id="KW-0812">Transmembrane</keyword>
<proteinExistence type="predicted"/>
<dbReference type="InterPro" id="IPR058603">
    <property type="entry name" value="DUF8167_2nd"/>
</dbReference>
<dbReference type="GO" id="GO:0006813">
    <property type="term" value="P:potassium ion transport"/>
    <property type="evidence" value="ECO:0007669"/>
    <property type="project" value="InterPro"/>
</dbReference>
<dbReference type="InterPro" id="IPR058480">
    <property type="entry name" value="DUF8167_N"/>
</dbReference>
<reference evidence="3 4" key="1">
    <citation type="submission" date="2020-07" db="EMBL/GenBank/DDBJ databases">
        <title>Natrinema (YPL30) sp. nov. and Haloterrigena xxxxxx (YPL8) sp. nov., isolated from a salt mine.</title>
        <authorList>
            <person name="Cui H."/>
        </authorList>
    </citation>
    <scope>NUCLEOTIDE SEQUENCE [LARGE SCALE GENOMIC DNA]</scope>
    <source>
        <strain evidence="3 4">YPL13</strain>
    </source>
</reference>
<evidence type="ECO:0000256" key="1">
    <source>
        <dbReference type="SAM" id="Phobius"/>
    </source>
</evidence>
<dbReference type="Pfam" id="PF26502">
    <property type="entry name" value="DUF8167_2nd"/>
    <property type="match status" value="1"/>
</dbReference>
<gene>
    <name evidence="3" type="ORF">HYG81_04635</name>
</gene>
<dbReference type="InterPro" id="IPR058604">
    <property type="entry name" value="DUF8167_3rd"/>
</dbReference>
<evidence type="ECO:0000259" key="2">
    <source>
        <dbReference type="PROSITE" id="PS51202"/>
    </source>
</evidence>
<keyword evidence="4" id="KW-1185">Reference proteome</keyword>